<dbReference type="PANTHER" id="PTHR30502">
    <property type="entry name" value="2-KETO-3-DEOXY-L-RHAMNONATE ALDOLASE"/>
    <property type="match status" value="1"/>
</dbReference>
<dbReference type="FunFam" id="3.20.20.60:FF:000004">
    <property type="entry name" value="5-keto-4-deoxy-D-glucarate aldolase"/>
    <property type="match status" value="1"/>
</dbReference>
<dbReference type="InterPro" id="IPR005000">
    <property type="entry name" value="Aldolase/citrate-lyase_domain"/>
</dbReference>
<keyword evidence="9" id="KW-1185">Reference proteome</keyword>
<reference evidence="8 9" key="1">
    <citation type="submission" date="2019-12" db="EMBL/GenBank/DDBJ databases">
        <authorList>
            <person name="Yuan C.-G."/>
        </authorList>
    </citation>
    <scope>NUCLEOTIDE SEQUENCE [LARGE SCALE GENOMIC DNA]</scope>
    <source>
        <strain evidence="8 9">KCTC 23863</strain>
    </source>
</reference>
<gene>
    <name evidence="8" type="ORF">GR328_21765</name>
</gene>
<evidence type="ECO:0000256" key="4">
    <source>
        <dbReference type="ARBA" id="ARBA00023239"/>
    </source>
</evidence>
<evidence type="ECO:0000256" key="2">
    <source>
        <dbReference type="ARBA" id="ARBA00005568"/>
    </source>
</evidence>
<proteinExistence type="inferred from homology"/>
<evidence type="ECO:0000256" key="6">
    <source>
        <dbReference type="ARBA" id="ARBA00045074"/>
    </source>
</evidence>
<organism evidence="8 9">
    <name type="scientific">Microvirga makkahensis</name>
    <dbReference type="NCBI Taxonomy" id="1128670"/>
    <lineage>
        <taxon>Bacteria</taxon>
        <taxon>Pseudomonadati</taxon>
        <taxon>Pseudomonadota</taxon>
        <taxon>Alphaproteobacteria</taxon>
        <taxon>Hyphomicrobiales</taxon>
        <taxon>Methylobacteriaceae</taxon>
        <taxon>Microvirga</taxon>
    </lineage>
</organism>
<protein>
    <submittedName>
        <fullName evidence="8">4-hydroxy-2-oxo-heptane-1,7-dioate aldolase</fullName>
    </submittedName>
</protein>
<reference evidence="8 9" key="2">
    <citation type="submission" date="2020-01" db="EMBL/GenBank/DDBJ databases">
        <title>Microvirga sp. nov., an arsenate reduction bacterium isolated from Tibet hotspring sediments.</title>
        <authorList>
            <person name="Xian W.-D."/>
            <person name="Li W.-J."/>
        </authorList>
    </citation>
    <scope>NUCLEOTIDE SEQUENCE [LARGE SCALE GENOMIC DNA]</scope>
    <source>
        <strain evidence="8 9">KCTC 23863</strain>
    </source>
</reference>
<comment type="catalytic activity">
    <reaction evidence="6">
        <text>D-glyceraldehyde + pyruvate = 2-dehydro-3-deoxy-L-galactonate</text>
        <dbReference type="Rhea" id="RHEA:80055"/>
        <dbReference type="ChEBI" id="CHEBI:15361"/>
        <dbReference type="ChEBI" id="CHEBI:17378"/>
        <dbReference type="ChEBI" id="CHEBI:75545"/>
    </reaction>
</comment>
<keyword evidence="3" id="KW-0479">Metal-binding</keyword>
<comment type="similarity">
    <text evidence="2">Belongs to the HpcH/HpaI aldolase family.</text>
</comment>
<dbReference type="InterPro" id="IPR040442">
    <property type="entry name" value="Pyrv_kinase-like_dom_sf"/>
</dbReference>
<sequence length="254" mass="27897">MDIPANAFKRAILNQQRQIGLWSSTGSAAAVEMLGHAGYDWILLDTEHTPIELPDIVSQMRAMIGTKTEAVVRPAWNDPVLIKRFLDAGAQTLLVPFVQNEDEALQAVRSMRYPPHGIRGVSMSSRANRYGRVTDYFRRVNDELCLLVQLETGAALKRLEAIAAVDGVDGIFIGPSDLSADLGRLGNAAHPEVQAAIRSAVEKCRKLGKAAGILAPIEEDARRYLEWGFSFVAVGVDMGLLRNASDDLLKRFRD</sequence>
<dbReference type="RefSeq" id="WP_160887588.1">
    <property type="nucleotide sequence ID" value="NZ_WURB01000025.1"/>
</dbReference>
<dbReference type="PANTHER" id="PTHR30502:SF4">
    <property type="entry name" value="5-KETO-4-DEOXY-D-GLUCARATE ALDOLASE"/>
    <property type="match status" value="1"/>
</dbReference>
<evidence type="ECO:0000256" key="1">
    <source>
        <dbReference type="ARBA" id="ARBA00001968"/>
    </source>
</evidence>
<comment type="caution">
    <text evidence="8">The sequence shown here is derived from an EMBL/GenBank/DDBJ whole genome shotgun (WGS) entry which is preliminary data.</text>
</comment>
<dbReference type="InterPro" id="IPR015813">
    <property type="entry name" value="Pyrv/PenolPyrv_kinase-like_dom"/>
</dbReference>
<evidence type="ECO:0000259" key="7">
    <source>
        <dbReference type="Pfam" id="PF03328"/>
    </source>
</evidence>
<dbReference type="GO" id="GO:0005737">
    <property type="term" value="C:cytoplasm"/>
    <property type="evidence" value="ECO:0007669"/>
    <property type="project" value="TreeGrafter"/>
</dbReference>
<keyword evidence="4" id="KW-0456">Lyase</keyword>
<evidence type="ECO:0000313" key="8">
    <source>
        <dbReference type="EMBL" id="MXQ14037.1"/>
    </source>
</evidence>
<keyword evidence="5" id="KW-0670">Pyruvate</keyword>
<dbReference type="Proteomes" id="UP000436483">
    <property type="component" value="Unassembled WGS sequence"/>
</dbReference>
<dbReference type="AlphaFoldDB" id="A0A7X3MVL3"/>
<evidence type="ECO:0000256" key="5">
    <source>
        <dbReference type="ARBA" id="ARBA00023317"/>
    </source>
</evidence>
<dbReference type="InterPro" id="IPR050251">
    <property type="entry name" value="HpcH-HpaI_aldolase"/>
</dbReference>
<dbReference type="Pfam" id="PF03328">
    <property type="entry name" value="HpcH_HpaI"/>
    <property type="match status" value="1"/>
</dbReference>
<dbReference type="GO" id="GO:0046872">
    <property type="term" value="F:metal ion binding"/>
    <property type="evidence" value="ECO:0007669"/>
    <property type="project" value="UniProtKB-KW"/>
</dbReference>
<evidence type="ECO:0000313" key="9">
    <source>
        <dbReference type="Proteomes" id="UP000436483"/>
    </source>
</evidence>
<dbReference type="GO" id="GO:0016832">
    <property type="term" value="F:aldehyde-lyase activity"/>
    <property type="evidence" value="ECO:0007669"/>
    <property type="project" value="UniProtKB-ARBA"/>
</dbReference>
<dbReference type="SUPFAM" id="SSF51621">
    <property type="entry name" value="Phosphoenolpyruvate/pyruvate domain"/>
    <property type="match status" value="1"/>
</dbReference>
<comment type="cofactor">
    <cofactor evidence="1">
        <name>a divalent metal cation</name>
        <dbReference type="ChEBI" id="CHEBI:60240"/>
    </cofactor>
</comment>
<evidence type="ECO:0000256" key="3">
    <source>
        <dbReference type="ARBA" id="ARBA00022723"/>
    </source>
</evidence>
<name>A0A7X3MVL3_9HYPH</name>
<feature type="domain" description="HpcH/HpaI aldolase/citrate lyase" evidence="7">
    <location>
        <begin position="18"/>
        <end position="244"/>
    </location>
</feature>
<dbReference type="Gene3D" id="3.20.20.60">
    <property type="entry name" value="Phosphoenolpyruvate-binding domains"/>
    <property type="match status" value="1"/>
</dbReference>
<dbReference type="OrthoDB" id="9802624at2"/>
<dbReference type="EMBL" id="WURB01000025">
    <property type="protein sequence ID" value="MXQ14037.1"/>
    <property type="molecule type" value="Genomic_DNA"/>
</dbReference>
<accession>A0A7X3MVL3</accession>